<evidence type="ECO:0000313" key="2">
    <source>
        <dbReference type="EMBL" id="THH33394.1"/>
    </source>
</evidence>
<comment type="caution">
    <text evidence="2">The sequence shown here is derived from an EMBL/GenBank/DDBJ whole genome shotgun (WGS) entry which is preliminary data.</text>
</comment>
<dbReference type="Proteomes" id="UP000308730">
    <property type="component" value="Unassembled WGS sequence"/>
</dbReference>
<accession>A0A4S4N341</accession>
<protein>
    <submittedName>
        <fullName evidence="2">Uncharacterized protein</fullName>
    </submittedName>
</protein>
<name>A0A4S4N341_9APHY</name>
<dbReference type="AlphaFoldDB" id="A0A4S4N341"/>
<sequence length="139" mass="15281">MQSSFFARLGEKKGRQDFCYALNLNNMKKSKRAANRRQRQAVREASVIPMKDERRLSKSVVRKPLPWGLANAPSTSATPPPSSSRAGPSDANAAPPSGRLMFPLPRAPPVPPPRAKPPVPPVTNIRLVYKNGIPEFVED</sequence>
<evidence type="ECO:0000313" key="3">
    <source>
        <dbReference type="Proteomes" id="UP000308730"/>
    </source>
</evidence>
<keyword evidence="3" id="KW-1185">Reference proteome</keyword>
<reference evidence="2 3" key="1">
    <citation type="submission" date="2019-02" db="EMBL/GenBank/DDBJ databases">
        <title>Genome sequencing of the rare red list fungi Antrodiella citrinella (Flaviporus citrinellus).</title>
        <authorList>
            <person name="Buettner E."/>
            <person name="Kellner H."/>
        </authorList>
    </citation>
    <scope>NUCLEOTIDE SEQUENCE [LARGE SCALE GENOMIC DNA]</scope>
    <source>
        <strain evidence="2 3">DSM 108506</strain>
    </source>
</reference>
<feature type="compositionally biased region" description="Basic residues" evidence="1">
    <location>
        <begin position="29"/>
        <end position="40"/>
    </location>
</feature>
<organism evidence="2 3">
    <name type="scientific">Antrodiella citrinella</name>
    <dbReference type="NCBI Taxonomy" id="2447956"/>
    <lineage>
        <taxon>Eukaryota</taxon>
        <taxon>Fungi</taxon>
        <taxon>Dikarya</taxon>
        <taxon>Basidiomycota</taxon>
        <taxon>Agaricomycotina</taxon>
        <taxon>Agaricomycetes</taxon>
        <taxon>Polyporales</taxon>
        <taxon>Steccherinaceae</taxon>
        <taxon>Antrodiella</taxon>
    </lineage>
</organism>
<feature type="region of interest" description="Disordered" evidence="1">
    <location>
        <begin position="29"/>
        <end position="122"/>
    </location>
</feature>
<gene>
    <name evidence="2" type="ORF">EUX98_g716</name>
</gene>
<dbReference type="EMBL" id="SGPM01000006">
    <property type="protein sequence ID" value="THH33394.1"/>
    <property type="molecule type" value="Genomic_DNA"/>
</dbReference>
<feature type="compositionally biased region" description="Pro residues" evidence="1">
    <location>
        <begin position="105"/>
        <end position="121"/>
    </location>
</feature>
<evidence type="ECO:0000256" key="1">
    <source>
        <dbReference type="SAM" id="MobiDB-lite"/>
    </source>
</evidence>
<feature type="compositionally biased region" description="Low complexity" evidence="1">
    <location>
        <begin position="70"/>
        <end position="91"/>
    </location>
</feature>
<proteinExistence type="predicted"/>